<reference evidence="1" key="1">
    <citation type="submission" date="2022-08" db="EMBL/GenBank/DDBJ databases">
        <title>Genome Sequence of Fusarium decemcellulare.</title>
        <authorList>
            <person name="Buettner E."/>
        </authorList>
    </citation>
    <scope>NUCLEOTIDE SEQUENCE</scope>
    <source>
        <strain evidence="1">Babe19</strain>
    </source>
</reference>
<accession>A0ACC1SKX5</accession>
<dbReference type="Proteomes" id="UP001148629">
    <property type="component" value="Unassembled WGS sequence"/>
</dbReference>
<gene>
    <name evidence="1" type="ORF">NM208_g4417</name>
</gene>
<keyword evidence="2" id="KW-1185">Reference proteome</keyword>
<dbReference type="EMBL" id="JANRMS010000329">
    <property type="protein sequence ID" value="KAJ3541822.1"/>
    <property type="molecule type" value="Genomic_DNA"/>
</dbReference>
<proteinExistence type="predicted"/>
<sequence>MPSRKKAAIIGMSCRLPGNVNSPQNLWDFCAAARCSAGPIPKERFNAAQFYHPDRKNGHFNNQAGSFLDQDVGVFDAPFFNISEAEAKSLDPQYRLLLETTFQALENSGTPLSAIAGRGDVGVFAAGSPADYLEHTRLDPLTASAYVGTSNEMTMFANRISYFFDLKGPSLTISTACSSSLTALHMAVESITSGECTYAIVGGSCLQLSPQTIAAAANLGTLSDEGKSFSFDHRANGYGRGEGSVCIVLKALDQAAQDNDSMRAIIRGSGVNHGGRTQGITLPNGEAQASLMASVYRKAGLNPHDTVYVEAHGTGTERGDPIEAGSIASGLKTKTRGHDNPLYVGSVKSNFGHLEPVSGLVSVVKCILMLERGTILPSANFEKANPAINLELFNIKIPTECVPWPRGMRRTSINNFGFGGSNAHIILEQAPETTSHFVSAGTPIQEPHQSDTSSAPMLFPFSAKNEASLQSNISHMKEWLKDTRVDDNLLRELSYTLCLRRTNFPLRYATYASQAAELIERLGEFRSGERITNANEAVFIFTGQGAQWPKMGMQLMQYSTFANTFRAAETCLKKLGASWSLLDEVSKPATSSHISDAALSQPAVTALQISLITLLKDWNIHPKAVCGHSSGEIAASFAAGFLDLEACMAIAYYRGVAASKLCPNGAMMAVGASTAYIEPHLASLRDGFATVACYNSPNNVTVAGDRAALVELGTRLAKTGTFHRMLQIDVAYHTDQMISVAGSYLQSIKGVLPNGPGKSMSPVFYSSVTGKPEPSHVVRSPWYWVTNMVSPVQFSRAVGQLLYDKRATEKLSFIEIGPHSALKGPLRDIAQSHQVAREVGRLPNYFTALWRNENSCQDMLHLASSLLSRGFDVDTAAVFKSTAAPSDYSLVKDLPSYSFNTSRRYWHESRLATEYEHHGSAWHVLLGHKVTSTIADSLEFRNVFSLDDIPWLRDHQVHGEAIFPAAGYMSMAIEAVRYLSRDASDQIDGYRIREMTIGKAFRLAEAKNELFTILHPQPTGTRSPDSTSWFSFRFLSWVKETGFLEHCGGLISVTTTQKDNHITESSLHLTKKKWTNNLRKQIDKECDHDVSPQGFYHQLDRVGFSYGPAFARVSDLRTGHQSAVGTVTCADTACLMPLNFETPLRLHPATLDAMLHVGLCNVGGNQGDPTRVRTHVPTFVEEVSISEPMSQQPGDDFSVCTYGFDYEPMSRATRCSLVAFRPECEDPAIEIRGLKVFDVQEDSHKMASADAINPLTVDWQEHPAFIDSNSLAGWQDSVEGTEAAEEAEALRRQAYYLIKWALSAWESTPAQTSHLSRLRQWMETVVSDIETRSPESSEWMELPDVERHDFVDQVAARSLQGHFNAQVGRHLPAIINGQADALDVIFRRDDGVWRIYEESIFFSRSNNQLAELVHRLSHQNPSLRILEVGAGTGGGTSKVLAALTRDDGERQYETYDYTDISTGFFDNAQSKFEQYGGLSFKRFDVSKDPIAQDFTASSYDLVIAADVLHATPNVENSLRHVRKLLKPDGVLAIVELSHFHMGLFPFATLPDWWHKDDGPIIQEDEWNKLLLRSGFAGVEAAIRDFPGFGIHKLYWTQAEQFKALPATKVHLLPINETSPTLATEVYRLLQNELGQHSDILSLSESRKAQGTFILLDENANLLLDLDHDQFEALKVIFSHAERVLWVTRSSDTKTRFASGFIKTMRLENPGVKMTLLHLDPTSHTNSASSIVKLWRHSESKDTMDEDEDVEFREVGGRIQIPRLNSARGLYDLIDRDTAVAPVEQQKLAQPDRPLQLSMGTVGLLSTLAFRDREVYAKPLGEDEVLVEIKCSGLNFKDILIALGSLPWQGLGREASGVVVDAGDHAQTEFPFGSLVLLWGDNLLGTHARADTSDIALVPDGMTFEEAASVPVVYGTSYEGLVNLGRLRKGERVLIHAAAGGVGQAAIMIAQWIGAEVFCTVSSEEKRKLIMDLYNIPEDHIFSSRSPISAEGLLAMTDMEGVDVVLNSLAGEMLRVSWQCIAKFGRFIDISKRDFVANANLEMAPFDRSATYAALDFSLWAKMKSTKACRTAITQVLGLLSTKRVRPIHPINVVIRNEPNALVKVETRPSNITNLRLDASYIVTGGSGGIGQFLGRWMLENGAKYVILASRNIEAAVGKRPIQDMLKLATDMGGQVLSVPCDVGSLKDVQELVALAAERGMPPIRGVIHGAMVLKDAMFETTTVESWHAVVKPKVHGAMNLHEALANIPLDFFICLSSIVGTLGNPGQIVSDVGWVAEMAASDPSAVKSGHLLDISITSEQVGHLIKAAMMHPNLGSHIVNGFSGSLDMARNRQMQNPILSHVRDGMARKFAGSSLTVVSNTKSGVGSDPIVNKQSLIQATDIEAASEIVYRALSQKIAKDMMISPEDMTPESSLSQIGLDSLVAVEFRNWLAKELAVNMRIMEILNCKSMGDLVALVVQGSSLLARLPRNKDS</sequence>
<organism evidence="1 2">
    <name type="scientific">Fusarium decemcellulare</name>
    <dbReference type="NCBI Taxonomy" id="57161"/>
    <lineage>
        <taxon>Eukaryota</taxon>
        <taxon>Fungi</taxon>
        <taxon>Dikarya</taxon>
        <taxon>Ascomycota</taxon>
        <taxon>Pezizomycotina</taxon>
        <taxon>Sordariomycetes</taxon>
        <taxon>Hypocreomycetidae</taxon>
        <taxon>Hypocreales</taxon>
        <taxon>Nectriaceae</taxon>
        <taxon>Fusarium</taxon>
        <taxon>Fusarium decemcellulare species complex</taxon>
    </lineage>
</organism>
<name>A0ACC1SKX5_9HYPO</name>
<protein>
    <submittedName>
        <fullName evidence="1">Uncharacterized protein</fullName>
    </submittedName>
</protein>
<evidence type="ECO:0000313" key="1">
    <source>
        <dbReference type="EMBL" id="KAJ3541822.1"/>
    </source>
</evidence>
<evidence type="ECO:0000313" key="2">
    <source>
        <dbReference type="Proteomes" id="UP001148629"/>
    </source>
</evidence>
<comment type="caution">
    <text evidence="1">The sequence shown here is derived from an EMBL/GenBank/DDBJ whole genome shotgun (WGS) entry which is preliminary data.</text>
</comment>